<dbReference type="AlphaFoldDB" id="A0A9P4UU66"/>
<sequence>MMCGKGSVERAGRVLSALAHTLTASGEATGRRGAGAKCRGSGSGEQQRAAKSGVLGACKRQMSRTPFLVIFGASDAAKAQPVVKPRRTVRQTIEAVGDNDKTCTDVMTSIASSCMHFAIATVAAGRQS</sequence>
<name>A0A9P4UU66_9PLEO</name>
<gene>
    <name evidence="2" type="ORF">EJ04DRAFT_93470</name>
</gene>
<evidence type="ECO:0000256" key="1">
    <source>
        <dbReference type="SAM" id="MobiDB-lite"/>
    </source>
</evidence>
<comment type="caution">
    <text evidence="2">The sequence shown here is derived from an EMBL/GenBank/DDBJ whole genome shotgun (WGS) entry which is preliminary data.</text>
</comment>
<keyword evidence="3" id="KW-1185">Reference proteome</keyword>
<dbReference type="Proteomes" id="UP000799444">
    <property type="component" value="Unassembled WGS sequence"/>
</dbReference>
<evidence type="ECO:0000313" key="2">
    <source>
        <dbReference type="EMBL" id="KAF2728592.1"/>
    </source>
</evidence>
<accession>A0A9P4UU66</accession>
<organism evidence="2 3">
    <name type="scientific">Polyplosphaeria fusca</name>
    <dbReference type="NCBI Taxonomy" id="682080"/>
    <lineage>
        <taxon>Eukaryota</taxon>
        <taxon>Fungi</taxon>
        <taxon>Dikarya</taxon>
        <taxon>Ascomycota</taxon>
        <taxon>Pezizomycotina</taxon>
        <taxon>Dothideomycetes</taxon>
        <taxon>Pleosporomycetidae</taxon>
        <taxon>Pleosporales</taxon>
        <taxon>Tetraplosphaeriaceae</taxon>
        <taxon>Polyplosphaeria</taxon>
    </lineage>
</organism>
<dbReference type="EMBL" id="ML996274">
    <property type="protein sequence ID" value="KAF2728592.1"/>
    <property type="molecule type" value="Genomic_DNA"/>
</dbReference>
<feature type="region of interest" description="Disordered" evidence="1">
    <location>
        <begin position="29"/>
        <end position="54"/>
    </location>
</feature>
<proteinExistence type="predicted"/>
<evidence type="ECO:0000313" key="3">
    <source>
        <dbReference type="Proteomes" id="UP000799444"/>
    </source>
</evidence>
<reference evidence="2" key="1">
    <citation type="journal article" date="2020" name="Stud. Mycol.">
        <title>101 Dothideomycetes genomes: a test case for predicting lifestyles and emergence of pathogens.</title>
        <authorList>
            <person name="Haridas S."/>
            <person name="Albert R."/>
            <person name="Binder M."/>
            <person name="Bloem J."/>
            <person name="Labutti K."/>
            <person name="Salamov A."/>
            <person name="Andreopoulos B."/>
            <person name="Baker S."/>
            <person name="Barry K."/>
            <person name="Bills G."/>
            <person name="Bluhm B."/>
            <person name="Cannon C."/>
            <person name="Castanera R."/>
            <person name="Culley D."/>
            <person name="Daum C."/>
            <person name="Ezra D."/>
            <person name="Gonzalez J."/>
            <person name="Henrissat B."/>
            <person name="Kuo A."/>
            <person name="Liang C."/>
            <person name="Lipzen A."/>
            <person name="Lutzoni F."/>
            <person name="Magnuson J."/>
            <person name="Mondo S."/>
            <person name="Nolan M."/>
            <person name="Ohm R."/>
            <person name="Pangilinan J."/>
            <person name="Park H.-J."/>
            <person name="Ramirez L."/>
            <person name="Alfaro M."/>
            <person name="Sun H."/>
            <person name="Tritt A."/>
            <person name="Yoshinaga Y."/>
            <person name="Zwiers L.-H."/>
            <person name="Turgeon B."/>
            <person name="Goodwin S."/>
            <person name="Spatafora J."/>
            <person name="Crous P."/>
            <person name="Grigoriev I."/>
        </authorList>
    </citation>
    <scope>NUCLEOTIDE SEQUENCE</scope>
    <source>
        <strain evidence="2">CBS 125425</strain>
    </source>
</reference>
<protein>
    <submittedName>
        <fullName evidence="2">Uncharacterized protein</fullName>
    </submittedName>
</protein>